<dbReference type="InterPro" id="IPR009936">
    <property type="entry name" value="DUF1468"/>
</dbReference>
<keyword evidence="1" id="KW-0812">Transmembrane</keyword>
<keyword evidence="4" id="KW-1185">Reference proteome</keyword>
<feature type="transmembrane region" description="Helical" evidence="1">
    <location>
        <begin position="130"/>
        <end position="149"/>
    </location>
</feature>
<dbReference type="Pfam" id="PF07331">
    <property type="entry name" value="TctB"/>
    <property type="match status" value="1"/>
</dbReference>
<accession>A0A1H0UFD6</accession>
<protein>
    <submittedName>
        <fullName evidence="3">Tripartite tricarboxylate transporter TctB family protein</fullName>
    </submittedName>
</protein>
<dbReference type="RefSeq" id="WP_053844741.1">
    <property type="nucleotide sequence ID" value="NZ_CP028290.1"/>
</dbReference>
<feature type="transmembrane region" description="Helical" evidence="1">
    <location>
        <begin position="41"/>
        <end position="63"/>
    </location>
</feature>
<keyword evidence="1" id="KW-1133">Transmembrane helix</keyword>
<keyword evidence="1" id="KW-0472">Membrane</keyword>
<dbReference type="OrthoDB" id="7029611at2"/>
<dbReference type="EMBL" id="FNJL01000019">
    <property type="protein sequence ID" value="SDP64927.1"/>
    <property type="molecule type" value="Genomic_DNA"/>
</dbReference>
<proteinExistence type="predicted"/>
<dbReference type="AlphaFoldDB" id="A0A1H0UFD6"/>
<feature type="transmembrane region" description="Helical" evidence="1">
    <location>
        <begin position="9"/>
        <end position="29"/>
    </location>
</feature>
<reference evidence="4" key="1">
    <citation type="submission" date="2016-10" db="EMBL/GenBank/DDBJ databases">
        <authorList>
            <person name="Varghese N."/>
            <person name="Submissions S."/>
        </authorList>
    </citation>
    <scope>NUCLEOTIDE SEQUENCE [LARGE SCALE GENOMIC DNA]</scope>
    <source>
        <strain evidence="4">DSM 17101</strain>
    </source>
</reference>
<sequence>MKIKSQKDFFSGLMFMGVGVAFAVGATNYSVGNGARMGPGYFPLILGILLAILGAAITFYATVVESADGDKIGKWAWKPLFFILASNFAFGVLLAGLPSFGVPAMGLIVAIYALVFIASLAGDTFNAKEVFILATILAVGSYVAFVWALKLQFPVWPSFISG</sequence>
<feature type="domain" description="DUF1468" evidence="2">
    <location>
        <begin position="10"/>
        <end position="154"/>
    </location>
</feature>
<gene>
    <name evidence="3" type="ORF">SAMN04489708_11997</name>
</gene>
<evidence type="ECO:0000313" key="3">
    <source>
        <dbReference type="EMBL" id="SDP64927.1"/>
    </source>
</evidence>
<evidence type="ECO:0000259" key="2">
    <source>
        <dbReference type="Pfam" id="PF07331"/>
    </source>
</evidence>
<dbReference type="Proteomes" id="UP000199317">
    <property type="component" value="Unassembled WGS sequence"/>
</dbReference>
<name>A0A1H0UFD6_9BURK</name>
<evidence type="ECO:0000313" key="4">
    <source>
        <dbReference type="Proteomes" id="UP000199317"/>
    </source>
</evidence>
<feature type="transmembrane region" description="Helical" evidence="1">
    <location>
        <begin position="75"/>
        <end position="94"/>
    </location>
</feature>
<organism evidence="3 4">
    <name type="scientific">Paracidovorax cattleyae</name>
    <dbReference type="NCBI Taxonomy" id="80868"/>
    <lineage>
        <taxon>Bacteria</taxon>
        <taxon>Pseudomonadati</taxon>
        <taxon>Pseudomonadota</taxon>
        <taxon>Betaproteobacteria</taxon>
        <taxon>Burkholderiales</taxon>
        <taxon>Comamonadaceae</taxon>
        <taxon>Paracidovorax</taxon>
    </lineage>
</organism>
<feature type="transmembrane region" description="Helical" evidence="1">
    <location>
        <begin position="100"/>
        <end position="118"/>
    </location>
</feature>
<evidence type="ECO:0000256" key="1">
    <source>
        <dbReference type="SAM" id="Phobius"/>
    </source>
</evidence>